<evidence type="ECO:0000256" key="3">
    <source>
        <dbReference type="ARBA" id="ARBA00022722"/>
    </source>
</evidence>
<evidence type="ECO:0000256" key="4">
    <source>
        <dbReference type="ARBA" id="ARBA00022759"/>
    </source>
</evidence>
<dbReference type="Proteomes" id="UP000288805">
    <property type="component" value="Unassembled WGS sequence"/>
</dbReference>
<dbReference type="GO" id="GO:0016779">
    <property type="term" value="F:nucleotidyltransferase activity"/>
    <property type="evidence" value="ECO:0007669"/>
    <property type="project" value="UniProtKB-KW"/>
</dbReference>
<dbReference type="PANTHER" id="PTHR37984:SF5">
    <property type="entry name" value="PROTEIN NYNRIN-LIKE"/>
    <property type="match status" value="1"/>
</dbReference>
<dbReference type="Pfam" id="PF17919">
    <property type="entry name" value="RT_RNaseH_2"/>
    <property type="match status" value="1"/>
</dbReference>
<evidence type="ECO:0000313" key="7">
    <source>
        <dbReference type="EMBL" id="RVW32895.1"/>
    </source>
</evidence>
<dbReference type="CDD" id="cd00303">
    <property type="entry name" value="retropepsin_like"/>
    <property type="match status" value="1"/>
</dbReference>
<protein>
    <submittedName>
        <fullName evidence="7">Retrovirus-related Pol polyprotein from transposon 17.6</fullName>
    </submittedName>
</protein>
<dbReference type="AlphaFoldDB" id="A0A438DBR6"/>
<keyword evidence="4" id="KW-0255">Endonuclease</keyword>
<dbReference type="GO" id="GO:0004519">
    <property type="term" value="F:endonuclease activity"/>
    <property type="evidence" value="ECO:0007669"/>
    <property type="project" value="UniProtKB-KW"/>
</dbReference>
<accession>A0A438DBR6</accession>
<comment type="caution">
    <text evidence="7">The sequence shown here is derived from an EMBL/GenBank/DDBJ whole genome shotgun (WGS) entry which is preliminary data.</text>
</comment>
<evidence type="ECO:0000313" key="8">
    <source>
        <dbReference type="Proteomes" id="UP000288805"/>
    </source>
</evidence>
<dbReference type="SUPFAM" id="SSF56672">
    <property type="entry name" value="DNA/RNA polymerases"/>
    <property type="match status" value="1"/>
</dbReference>
<dbReference type="InterPro" id="IPR043502">
    <property type="entry name" value="DNA/RNA_pol_sf"/>
</dbReference>
<sequence>MVVDGGRIDTGVEVSSVLAIWMMRKLEKGSFEKHASGISAEDSDSLTGPFMGGLRTEISDEIRLFQLQTLKDVIRFVRMRDDQLVRQRRFTRPAPPWPRILMMEGHEDDNNVICDNVTKEQHVGENQEELCKPEIKLHALTGWSAPKTMQIAIRIDAHDVIILIDSGSTHNFISEHLTNLLRLPVMPTEIFTVWVANGKHVRCQERVGRSVGDLMARVTWLCGLRLETFDHGIFVGKPYQKIAWQHQFFVKSSKCAFGQQELEYLGHIFTIQGFKVDESKIAAMATGSWPINISELCGFLGLIGWHEEAEAAFLALKQAMKTTPSLAMLNFNKAFTIKMDAFREEIGAVLTQQGKPVAYMSRAFGVTKKSWST</sequence>
<dbReference type="InterPro" id="IPR041577">
    <property type="entry name" value="RT_RNaseH_2"/>
</dbReference>
<gene>
    <name evidence="7" type="primary">pol_1665</name>
    <name evidence="7" type="ORF">CK203_088085</name>
</gene>
<dbReference type="InterPro" id="IPR050951">
    <property type="entry name" value="Retrovirus_Pol_polyprotein"/>
</dbReference>
<evidence type="ECO:0000256" key="5">
    <source>
        <dbReference type="ARBA" id="ARBA00023268"/>
    </source>
</evidence>
<keyword evidence="1" id="KW-0808">Transferase</keyword>
<dbReference type="EMBL" id="QGNW01001702">
    <property type="protein sequence ID" value="RVW32895.1"/>
    <property type="molecule type" value="Genomic_DNA"/>
</dbReference>
<dbReference type="Gene3D" id="2.40.70.10">
    <property type="entry name" value="Acid Proteases"/>
    <property type="match status" value="1"/>
</dbReference>
<keyword evidence="3" id="KW-0540">Nuclease</keyword>
<evidence type="ECO:0000256" key="1">
    <source>
        <dbReference type="ARBA" id="ARBA00022679"/>
    </source>
</evidence>
<keyword evidence="5" id="KW-0511">Multifunctional enzyme</keyword>
<dbReference type="PANTHER" id="PTHR37984">
    <property type="entry name" value="PROTEIN CBG26694"/>
    <property type="match status" value="1"/>
</dbReference>
<organism evidence="7 8">
    <name type="scientific">Vitis vinifera</name>
    <name type="common">Grape</name>
    <dbReference type="NCBI Taxonomy" id="29760"/>
    <lineage>
        <taxon>Eukaryota</taxon>
        <taxon>Viridiplantae</taxon>
        <taxon>Streptophyta</taxon>
        <taxon>Embryophyta</taxon>
        <taxon>Tracheophyta</taxon>
        <taxon>Spermatophyta</taxon>
        <taxon>Magnoliopsida</taxon>
        <taxon>eudicotyledons</taxon>
        <taxon>Gunneridae</taxon>
        <taxon>Pentapetalae</taxon>
        <taxon>rosids</taxon>
        <taxon>Vitales</taxon>
        <taxon>Vitaceae</taxon>
        <taxon>Viteae</taxon>
        <taxon>Vitis</taxon>
    </lineage>
</organism>
<proteinExistence type="predicted"/>
<feature type="domain" description="Reverse transcriptase/retrotransposon-derived protein RNase H-like" evidence="6">
    <location>
        <begin position="305"/>
        <end position="373"/>
    </location>
</feature>
<name>A0A438DBR6_VITVI</name>
<evidence type="ECO:0000256" key="2">
    <source>
        <dbReference type="ARBA" id="ARBA00022695"/>
    </source>
</evidence>
<reference evidence="7 8" key="1">
    <citation type="journal article" date="2018" name="PLoS Genet.">
        <title>Population sequencing reveals clonal diversity and ancestral inbreeding in the grapevine cultivar Chardonnay.</title>
        <authorList>
            <person name="Roach M.J."/>
            <person name="Johnson D.L."/>
            <person name="Bohlmann J."/>
            <person name="van Vuuren H.J."/>
            <person name="Jones S.J."/>
            <person name="Pretorius I.S."/>
            <person name="Schmidt S.A."/>
            <person name="Borneman A.R."/>
        </authorList>
    </citation>
    <scope>NUCLEOTIDE SEQUENCE [LARGE SCALE GENOMIC DNA]</scope>
    <source>
        <strain evidence="8">cv. Chardonnay</strain>
        <tissue evidence="7">Leaf</tissue>
    </source>
</reference>
<keyword evidence="2" id="KW-0548">Nucleotidyltransferase</keyword>
<keyword evidence="4" id="KW-0378">Hydrolase</keyword>
<evidence type="ECO:0000259" key="6">
    <source>
        <dbReference type="Pfam" id="PF17919"/>
    </source>
</evidence>
<dbReference type="InterPro" id="IPR021109">
    <property type="entry name" value="Peptidase_aspartic_dom_sf"/>
</dbReference>